<proteinExistence type="predicted"/>
<gene>
    <name evidence="1" type="ORF">CY34DRAFT_103270</name>
</gene>
<reference evidence="1 2" key="1">
    <citation type="submission" date="2014-04" db="EMBL/GenBank/DDBJ databases">
        <authorList>
            <consortium name="DOE Joint Genome Institute"/>
            <person name="Kuo A."/>
            <person name="Ruytinx J."/>
            <person name="Rineau F."/>
            <person name="Colpaert J."/>
            <person name="Kohler A."/>
            <person name="Nagy L.G."/>
            <person name="Floudas D."/>
            <person name="Copeland A."/>
            <person name="Barry K.W."/>
            <person name="Cichocki N."/>
            <person name="Veneault-Fourrey C."/>
            <person name="LaButti K."/>
            <person name="Lindquist E.A."/>
            <person name="Lipzen A."/>
            <person name="Lundell T."/>
            <person name="Morin E."/>
            <person name="Murat C."/>
            <person name="Sun H."/>
            <person name="Tunlid A."/>
            <person name="Henrissat B."/>
            <person name="Grigoriev I.V."/>
            <person name="Hibbett D.S."/>
            <person name="Martin F."/>
            <person name="Nordberg H.P."/>
            <person name="Cantor M.N."/>
            <person name="Hua S.X."/>
        </authorList>
    </citation>
    <scope>NUCLEOTIDE SEQUENCE [LARGE SCALE GENOMIC DNA]</scope>
    <source>
        <strain evidence="1 2">UH-Slu-Lm8-n1</strain>
    </source>
</reference>
<dbReference type="STRING" id="930992.A0A0D0AB57"/>
<dbReference type="HOGENOM" id="CLU_101491_0_0_1"/>
<dbReference type="InParanoid" id="A0A0D0AB57"/>
<protein>
    <submittedName>
        <fullName evidence="1">Uncharacterized protein</fullName>
    </submittedName>
</protein>
<dbReference type="AlphaFoldDB" id="A0A0D0AB57"/>
<sequence length="201" mass="22656">FRSTPSFGSSIRKFPSNVSCMKHQVARHYEDMLQCAIPAFEGLFPAEHDSVIRILLFRMAEWHALAKMRLHSDDTLILLDRSLRQLGSQLRKFSSFTCSAFRTFELPGETAARHRKKQQQCGFESQPSTRATGPKPKSFNLFTYKLHALGDYAKSIGRFGTTDSYTTQIVSSALFENTVHSLTLDTGRVGAPSHQKILPND</sequence>
<accession>A0A0D0AB57</accession>
<evidence type="ECO:0000313" key="2">
    <source>
        <dbReference type="Proteomes" id="UP000054485"/>
    </source>
</evidence>
<name>A0A0D0AB57_9AGAM</name>
<evidence type="ECO:0000313" key="1">
    <source>
        <dbReference type="EMBL" id="KIK31457.1"/>
    </source>
</evidence>
<reference evidence="2" key="2">
    <citation type="submission" date="2015-01" db="EMBL/GenBank/DDBJ databases">
        <title>Evolutionary Origins and Diversification of the Mycorrhizal Mutualists.</title>
        <authorList>
            <consortium name="DOE Joint Genome Institute"/>
            <consortium name="Mycorrhizal Genomics Consortium"/>
            <person name="Kohler A."/>
            <person name="Kuo A."/>
            <person name="Nagy L.G."/>
            <person name="Floudas D."/>
            <person name="Copeland A."/>
            <person name="Barry K.W."/>
            <person name="Cichocki N."/>
            <person name="Veneault-Fourrey C."/>
            <person name="LaButti K."/>
            <person name="Lindquist E.A."/>
            <person name="Lipzen A."/>
            <person name="Lundell T."/>
            <person name="Morin E."/>
            <person name="Murat C."/>
            <person name="Riley R."/>
            <person name="Ohm R."/>
            <person name="Sun H."/>
            <person name="Tunlid A."/>
            <person name="Henrissat B."/>
            <person name="Grigoriev I.V."/>
            <person name="Hibbett D.S."/>
            <person name="Martin F."/>
        </authorList>
    </citation>
    <scope>NUCLEOTIDE SEQUENCE [LARGE SCALE GENOMIC DNA]</scope>
    <source>
        <strain evidence="2">UH-Slu-Lm8-n1</strain>
    </source>
</reference>
<dbReference type="OrthoDB" id="3269417at2759"/>
<dbReference type="EMBL" id="KN836975">
    <property type="protein sequence ID" value="KIK31457.1"/>
    <property type="molecule type" value="Genomic_DNA"/>
</dbReference>
<feature type="non-terminal residue" evidence="1">
    <location>
        <position position="1"/>
    </location>
</feature>
<keyword evidence="2" id="KW-1185">Reference proteome</keyword>
<dbReference type="Proteomes" id="UP000054485">
    <property type="component" value="Unassembled WGS sequence"/>
</dbReference>
<organism evidence="1 2">
    <name type="scientific">Suillus luteus UH-Slu-Lm8-n1</name>
    <dbReference type="NCBI Taxonomy" id="930992"/>
    <lineage>
        <taxon>Eukaryota</taxon>
        <taxon>Fungi</taxon>
        <taxon>Dikarya</taxon>
        <taxon>Basidiomycota</taxon>
        <taxon>Agaricomycotina</taxon>
        <taxon>Agaricomycetes</taxon>
        <taxon>Agaricomycetidae</taxon>
        <taxon>Boletales</taxon>
        <taxon>Suillineae</taxon>
        <taxon>Suillaceae</taxon>
        <taxon>Suillus</taxon>
    </lineage>
</organism>